<dbReference type="InterPro" id="IPR008271">
    <property type="entry name" value="Ser/Thr_kinase_AS"/>
</dbReference>
<dbReference type="GO" id="GO:0004674">
    <property type="term" value="F:protein serine/threonine kinase activity"/>
    <property type="evidence" value="ECO:0007669"/>
    <property type="project" value="TreeGrafter"/>
</dbReference>
<evidence type="ECO:0000256" key="6">
    <source>
        <dbReference type="SAM" id="MobiDB-lite"/>
    </source>
</evidence>
<dbReference type="PANTHER" id="PTHR43289:SF34">
    <property type="entry name" value="SERINE_THREONINE-PROTEIN KINASE YBDM-RELATED"/>
    <property type="match status" value="1"/>
</dbReference>
<dbReference type="Pfam" id="PF00069">
    <property type="entry name" value="Pkinase"/>
    <property type="match status" value="1"/>
</dbReference>
<evidence type="ECO:0000256" key="1">
    <source>
        <dbReference type="ARBA" id="ARBA00022679"/>
    </source>
</evidence>
<dbReference type="PROSITE" id="PS50011">
    <property type="entry name" value="PROTEIN_KINASE_DOM"/>
    <property type="match status" value="1"/>
</dbReference>
<evidence type="ECO:0000256" key="3">
    <source>
        <dbReference type="ARBA" id="ARBA00022777"/>
    </source>
</evidence>
<dbReference type="GO" id="GO:0005524">
    <property type="term" value="F:ATP binding"/>
    <property type="evidence" value="ECO:0007669"/>
    <property type="project" value="UniProtKB-UniRule"/>
</dbReference>
<dbReference type="InterPro" id="IPR011009">
    <property type="entry name" value="Kinase-like_dom_sf"/>
</dbReference>
<evidence type="ECO:0000256" key="7">
    <source>
        <dbReference type="SAM" id="Phobius"/>
    </source>
</evidence>
<dbReference type="Proteomes" id="UP000503447">
    <property type="component" value="Chromosome"/>
</dbReference>
<evidence type="ECO:0000313" key="10">
    <source>
        <dbReference type="Proteomes" id="UP000503447"/>
    </source>
</evidence>
<evidence type="ECO:0000256" key="4">
    <source>
        <dbReference type="ARBA" id="ARBA00022840"/>
    </source>
</evidence>
<keyword evidence="7" id="KW-0812">Transmembrane</keyword>
<name>A0A6M5YKR2_9BACT</name>
<dbReference type="InterPro" id="IPR017441">
    <property type="entry name" value="Protein_kinase_ATP_BS"/>
</dbReference>
<accession>A0A6M5YKR2</accession>
<dbReference type="SMART" id="SM00220">
    <property type="entry name" value="S_TKc"/>
    <property type="match status" value="1"/>
</dbReference>
<dbReference type="CDD" id="cd14014">
    <property type="entry name" value="STKc_PknB_like"/>
    <property type="match status" value="1"/>
</dbReference>
<keyword evidence="7" id="KW-0472">Membrane</keyword>
<evidence type="ECO:0000259" key="8">
    <source>
        <dbReference type="PROSITE" id="PS50011"/>
    </source>
</evidence>
<sequence length="413" mass="44755">MSSTSFDATRARVPEDTPLFPPRVPPVFASGGPVPGLSSWLLERKLGGGGFGEVWLAKHAWDPELRPRAVKFCTDPAARHRLVTHEKNVVLRVMKYAGKHPNIIPLLDCNLEGDAPWLMYEFVEGGTLAGAVGQWRKLPPHKRIDLAVPALHAIAGALGAVHRFDPPLVHRDMKPHNILMAGSVPRITDFGIGGLALRPAEGTVPESATEGAARLPDELRTAGTRIYAPPEQLFGNAPSPRDDVYALGIIAYQLFTGDLTTAPGPDTDYELRRLRVPGELVTLVMMSAAINPDRRPADAGVWADVLEAFLRKTHRDTDPTTSRVPTVTVPALAEPVSSRSEPLPARTEPAPAETVPHHPSPPRIKAHWGVWDGSQSVRRKNTQTSAAWVLIASLLIVIGLFATFLVLMSRPAG</sequence>
<dbReference type="InterPro" id="IPR000719">
    <property type="entry name" value="Prot_kinase_dom"/>
</dbReference>
<dbReference type="SUPFAM" id="SSF56112">
    <property type="entry name" value="Protein kinase-like (PK-like)"/>
    <property type="match status" value="1"/>
</dbReference>
<feature type="binding site" evidence="5">
    <location>
        <position position="71"/>
    </location>
    <ligand>
        <name>ATP</name>
        <dbReference type="ChEBI" id="CHEBI:30616"/>
    </ligand>
</feature>
<keyword evidence="10" id="KW-1185">Reference proteome</keyword>
<dbReference type="AlphaFoldDB" id="A0A6M5YKR2"/>
<organism evidence="9 10">
    <name type="scientific">Frigoriglobus tundricola</name>
    <dbReference type="NCBI Taxonomy" id="2774151"/>
    <lineage>
        <taxon>Bacteria</taxon>
        <taxon>Pseudomonadati</taxon>
        <taxon>Planctomycetota</taxon>
        <taxon>Planctomycetia</taxon>
        <taxon>Gemmatales</taxon>
        <taxon>Gemmataceae</taxon>
        <taxon>Frigoriglobus</taxon>
    </lineage>
</organism>
<dbReference type="PROSITE" id="PS00107">
    <property type="entry name" value="PROTEIN_KINASE_ATP"/>
    <property type="match status" value="1"/>
</dbReference>
<feature type="domain" description="Protein kinase" evidence="8">
    <location>
        <begin position="40"/>
        <end position="310"/>
    </location>
</feature>
<keyword evidence="3" id="KW-0418">Kinase</keyword>
<dbReference type="RefSeq" id="WP_171469757.1">
    <property type="nucleotide sequence ID" value="NZ_CP053452.2"/>
</dbReference>
<dbReference type="PROSITE" id="PS00108">
    <property type="entry name" value="PROTEIN_KINASE_ST"/>
    <property type="match status" value="1"/>
</dbReference>
<dbReference type="PANTHER" id="PTHR43289">
    <property type="entry name" value="MITOGEN-ACTIVATED PROTEIN KINASE KINASE KINASE 20-RELATED"/>
    <property type="match status" value="1"/>
</dbReference>
<keyword evidence="2 5" id="KW-0547">Nucleotide-binding</keyword>
<keyword evidence="1" id="KW-0808">Transferase</keyword>
<dbReference type="KEGG" id="ftj:FTUN_1099"/>
<dbReference type="Gene3D" id="1.10.510.10">
    <property type="entry name" value="Transferase(Phosphotransferase) domain 1"/>
    <property type="match status" value="1"/>
</dbReference>
<keyword evidence="4 5" id="KW-0067">ATP-binding</keyword>
<dbReference type="EMBL" id="CP053452">
    <property type="protein sequence ID" value="QJW93592.1"/>
    <property type="molecule type" value="Genomic_DNA"/>
</dbReference>
<reference evidence="10" key="1">
    <citation type="submission" date="2020-05" db="EMBL/GenBank/DDBJ databases">
        <title>Frigoriglobus tundricola gen. nov., sp. nov., a psychrotolerant cellulolytic planctomycete of the family Gemmataceae with two divergent copies of 16S rRNA gene.</title>
        <authorList>
            <person name="Kulichevskaya I.S."/>
            <person name="Ivanova A.A."/>
            <person name="Naumoff D.G."/>
            <person name="Beletsky A.V."/>
            <person name="Rijpstra W.I.C."/>
            <person name="Sinninghe Damste J.S."/>
            <person name="Mardanov A.V."/>
            <person name="Ravin N.V."/>
            <person name="Dedysh S.N."/>
        </authorList>
    </citation>
    <scope>NUCLEOTIDE SEQUENCE [LARGE SCALE GENOMIC DNA]</scope>
    <source>
        <strain evidence="10">PL17</strain>
    </source>
</reference>
<feature type="region of interest" description="Disordered" evidence="6">
    <location>
        <begin position="333"/>
        <end position="363"/>
    </location>
</feature>
<gene>
    <name evidence="9" type="ORF">FTUN_1099</name>
</gene>
<keyword evidence="7" id="KW-1133">Transmembrane helix</keyword>
<evidence type="ECO:0000256" key="5">
    <source>
        <dbReference type="PROSITE-ProRule" id="PRU10141"/>
    </source>
</evidence>
<evidence type="ECO:0000313" key="9">
    <source>
        <dbReference type="EMBL" id="QJW93592.1"/>
    </source>
</evidence>
<protein>
    <recommendedName>
        <fullName evidence="8">Protein kinase domain-containing protein</fullName>
    </recommendedName>
</protein>
<evidence type="ECO:0000256" key="2">
    <source>
        <dbReference type="ARBA" id="ARBA00022741"/>
    </source>
</evidence>
<feature type="transmembrane region" description="Helical" evidence="7">
    <location>
        <begin position="386"/>
        <end position="407"/>
    </location>
</feature>
<proteinExistence type="predicted"/>